<feature type="compositionally biased region" description="Low complexity" evidence="1">
    <location>
        <begin position="87"/>
        <end position="108"/>
    </location>
</feature>
<accession>A0ABY9QZT5</accession>
<keyword evidence="3" id="KW-1185">Reference proteome</keyword>
<dbReference type="SUPFAM" id="SSF89550">
    <property type="entry name" value="PHP domain-like"/>
    <property type="match status" value="1"/>
</dbReference>
<gene>
    <name evidence="2" type="ORF">KPS_003091</name>
</gene>
<reference evidence="2" key="1">
    <citation type="submission" date="2023-09" db="EMBL/GenBank/DDBJ databases">
        <authorList>
            <consortium name="CW5 consortium"/>
            <person name="Lu C.-W."/>
        </authorList>
    </citation>
    <scope>NUCLEOTIDE SEQUENCE</scope>
    <source>
        <strain evidence="2">KPS</strain>
    </source>
</reference>
<name>A0ABY9QZT5_9BACT</name>
<dbReference type="EMBL" id="CP133659">
    <property type="protein sequence ID" value="WMW65004.1"/>
    <property type="molecule type" value="Genomic_DNA"/>
</dbReference>
<evidence type="ECO:0000313" key="3">
    <source>
        <dbReference type="Proteomes" id="UP001180616"/>
    </source>
</evidence>
<feature type="region of interest" description="Disordered" evidence="1">
    <location>
        <begin position="87"/>
        <end position="141"/>
    </location>
</feature>
<dbReference type="Gene3D" id="3.20.20.140">
    <property type="entry name" value="Metal-dependent hydrolases"/>
    <property type="match status" value="1"/>
</dbReference>
<dbReference type="InterPro" id="IPR016195">
    <property type="entry name" value="Pol/histidinol_Pase-like"/>
</dbReference>
<organism evidence="2 3">
    <name type="scientific">Nitratidesulfovibrio liaohensis</name>
    <dbReference type="NCBI Taxonomy" id="2604158"/>
    <lineage>
        <taxon>Bacteria</taxon>
        <taxon>Pseudomonadati</taxon>
        <taxon>Thermodesulfobacteriota</taxon>
        <taxon>Desulfovibrionia</taxon>
        <taxon>Desulfovibrionales</taxon>
        <taxon>Desulfovibrionaceae</taxon>
        <taxon>Nitratidesulfovibrio</taxon>
    </lineage>
</organism>
<sequence length="396" mass="44388">MHESQREVLATHWHPEFVPLGLIRQRIEAMFPGREDQLIIPTQHNELTSWDGYTGVEVDCYSSGFNQKVQLLLHFESRCVAPAAPAAPAAHMPPTAQATPIPPAAQVARSHPDATDLTSPTHATPDGAPLPAHSLLSGDSTHTGAHTLRSMLAHTRKYRASQLYDYVRAVVRPDDNVAGPAVRETGADDDVLAFARLMTGKFARLLETHGAAMPEDMIKNKLLRNFIDGLRGDWEDTFIDRVQAYLKAVKEQVKRRFPLDYFYRATEFIEEAHGLGGCVVIPHPEQFWPILLAEYDVDGYEVWNPQSSRYTEFLISVANRKNRGPGLSRREILVFMGDDCHLGEKTRPREQQDMEKAAREVGLQPAWDDPAVRKRLSLTGVSRASVIRDYRARLAG</sequence>
<dbReference type="RefSeq" id="WP_309541047.1">
    <property type="nucleotide sequence ID" value="NZ_CP133659.1"/>
</dbReference>
<evidence type="ECO:0000256" key="1">
    <source>
        <dbReference type="SAM" id="MobiDB-lite"/>
    </source>
</evidence>
<proteinExistence type="predicted"/>
<dbReference type="Proteomes" id="UP001180616">
    <property type="component" value="Chromosome"/>
</dbReference>
<protein>
    <submittedName>
        <fullName evidence="2">Uncharacterized protein</fullName>
    </submittedName>
</protein>
<evidence type="ECO:0000313" key="2">
    <source>
        <dbReference type="EMBL" id="WMW65004.1"/>
    </source>
</evidence>